<dbReference type="AlphaFoldDB" id="A0A448WZ59"/>
<evidence type="ECO:0000256" key="1">
    <source>
        <dbReference type="ARBA" id="ARBA00012513"/>
    </source>
</evidence>
<dbReference type="EMBL" id="CAAALY010064713">
    <property type="protein sequence ID" value="VEL23906.1"/>
    <property type="molecule type" value="Genomic_DNA"/>
</dbReference>
<comment type="catalytic activity">
    <reaction evidence="8">
        <text>L-seryl-[protein] + ATP = O-phospho-L-seryl-[protein] + ADP + H(+)</text>
        <dbReference type="Rhea" id="RHEA:17989"/>
        <dbReference type="Rhea" id="RHEA-COMP:9863"/>
        <dbReference type="Rhea" id="RHEA-COMP:11604"/>
        <dbReference type="ChEBI" id="CHEBI:15378"/>
        <dbReference type="ChEBI" id="CHEBI:29999"/>
        <dbReference type="ChEBI" id="CHEBI:30616"/>
        <dbReference type="ChEBI" id="CHEBI:83421"/>
        <dbReference type="ChEBI" id="CHEBI:456216"/>
        <dbReference type="EC" id="2.7.11.1"/>
    </reaction>
</comment>
<evidence type="ECO:0000256" key="2">
    <source>
        <dbReference type="ARBA" id="ARBA00022527"/>
    </source>
</evidence>
<protein>
    <recommendedName>
        <fullName evidence="1">non-specific serine/threonine protein kinase</fullName>
        <ecNumber evidence="1">2.7.11.1</ecNumber>
    </recommendedName>
</protein>
<evidence type="ECO:0000256" key="5">
    <source>
        <dbReference type="ARBA" id="ARBA00022777"/>
    </source>
</evidence>
<evidence type="ECO:0000313" key="11">
    <source>
        <dbReference type="Proteomes" id="UP000784294"/>
    </source>
</evidence>
<dbReference type="GO" id="GO:0005524">
    <property type="term" value="F:ATP binding"/>
    <property type="evidence" value="ECO:0007669"/>
    <property type="project" value="UniProtKB-KW"/>
</dbReference>
<dbReference type="Pfam" id="PF23312">
    <property type="entry name" value="UBA_SIK3"/>
    <property type="match status" value="1"/>
</dbReference>
<keyword evidence="4" id="KW-0547">Nucleotide-binding</keyword>
<keyword evidence="6" id="KW-0067">ATP-binding</keyword>
<comment type="caution">
    <text evidence="10">The sequence shown here is derived from an EMBL/GenBank/DDBJ whole genome shotgun (WGS) entry which is preliminary data.</text>
</comment>
<evidence type="ECO:0000259" key="9">
    <source>
        <dbReference type="PROSITE" id="PS50030"/>
    </source>
</evidence>
<evidence type="ECO:0000256" key="8">
    <source>
        <dbReference type="ARBA" id="ARBA00048679"/>
    </source>
</evidence>
<evidence type="ECO:0000313" key="10">
    <source>
        <dbReference type="EMBL" id="VEL23906.1"/>
    </source>
</evidence>
<name>A0A448WZ59_9PLAT</name>
<organism evidence="10 11">
    <name type="scientific">Protopolystoma xenopodis</name>
    <dbReference type="NCBI Taxonomy" id="117903"/>
    <lineage>
        <taxon>Eukaryota</taxon>
        <taxon>Metazoa</taxon>
        <taxon>Spiralia</taxon>
        <taxon>Lophotrochozoa</taxon>
        <taxon>Platyhelminthes</taxon>
        <taxon>Monogenea</taxon>
        <taxon>Polyopisthocotylea</taxon>
        <taxon>Polystomatidea</taxon>
        <taxon>Polystomatidae</taxon>
        <taxon>Protopolystoma</taxon>
    </lineage>
</organism>
<dbReference type="OrthoDB" id="504170at2759"/>
<gene>
    <name evidence="10" type="ORF">PXEA_LOCUS17346</name>
</gene>
<evidence type="ECO:0000256" key="3">
    <source>
        <dbReference type="ARBA" id="ARBA00022679"/>
    </source>
</evidence>
<dbReference type="Proteomes" id="UP000784294">
    <property type="component" value="Unassembled WGS sequence"/>
</dbReference>
<sequence>MAMKDKWMNNGYEDNPLTPFVEPEADLNDPVRIEIMVNMGFSREEIVTSLRQGAFDDITATYYLLGRRNSSLEPDSRIGSNLSLRLVFFMCISGY</sequence>
<dbReference type="FunFam" id="1.10.8.10:FF:000005">
    <property type="entry name" value="Non-specific serine/threonine protein kinase"/>
    <property type="match status" value="1"/>
</dbReference>
<dbReference type="GO" id="GO:0004674">
    <property type="term" value="F:protein serine/threonine kinase activity"/>
    <property type="evidence" value="ECO:0007669"/>
    <property type="project" value="UniProtKB-KW"/>
</dbReference>
<dbReference type="InterPro" id="IPR009060">
    <property type="entry name" value="UBA-like_sf"/>
</dbReference>
<dbReference type="SUPFAM" id="SSF46934">
    <property type="entry name" value="UBA-like"/>
    <property type="match status" value="1"/>
</dbReference>
<dbReference type="PROSITE" id="PS50030">
    <property type="entry name" value="UBA"/>
    <property type="match status" value="1"/>
</dbReference>
<dbReference type="Gene3D" id="1.10.8.10">
    <property type="entry name" value="DNA helicase RuvA subunit, C-terminal domain"/>
    <property type="match status" value="1"/>
</dbReference>
<keyword evidence="5" id="KW-0418">Kinase</keyword>
<reference evidence="10" key="1">
    <citation type="submission" date="2018-11" db="EMBL/GenBank/DDBJ databases">
        <authorList>
            <consortium name="Pathogen Informatics"/>
        </authorList>
    </citation>
    <scope>NUCLEOTIDE SEQUENCE</scope>
</reference>
<feature type="domain" description="UBA" evidence="9">
    <location>
        <begin position="26"/>
        <end position="67"/>
    </location>
</feature>
<comment type="catalytic activity">
    <reaction evidence="7">
        <text>L-threonyl-[protein] + ATP = O-phospho-L-threonyl-[protein] + ADP + H(+)</text>
        <dbReference type="Rhea" id="RHEA:46608"/>
        <dbReference type="Rhea" id="RHEA-COMP:11060"/>
        <dbReference type="Rhea" id="RHEA-COMP:11605"/>
        <dbReference type="ChEBI" id="CHEBI:15378"/>
        <dbReference type="ChEBI" id="CHEBI:30013"/>
        <dbReference type="ChEBI" id="CHEBI:30616"/>
        <dbReference type="ChEBI" id="CHEBI:61977"/>
        <dbReference type="ChEBI" id="CHEBI:456216"/>
        <dbReference type="EC" id="2.7.11.1"/>
    </reaction>
</comment>
<dbReference type="CDD" id="cd14337">
    <property type="entry name" value="UBA_MARK_Par1"/>
    <property type="match status" value="1"/>
</dbReference>
<keyword evidence="11" id="KW-1185">Reference proteome</keyword>
<dbReference type="EC" id="2.7.11.1" evidence="1"/>
<accession>A0A448WZ59</accession>
<evidence type="ECO:0000256" key="7">
    <source>
        <dbReference type="ARBA" id="ARBA00047899"/>
    </source>
</evidence>
<evidence type="ECO:0000256" key="6">
    <source>
        <dbReference type="ARBA" id="ARBA00022840"/>
    </source>
</evidence>
<evidence type="ECO:0000256" key="4">
    <source>
        <dbReference type="ARBA" id="ARBA00022741"/>
    </source>
</evidence>
<proteinExistence type="predicted"/>
<dbReference type="SMART" id="SM00165">
    <property type="entry name" value="UBA"/>
    <property type="match status" value="1"/>
</dbReference>
<dbReference type="InterPro" id="IPR015940">
    <property type="entry name" value="UBA"/>
</dbReference>
<keyword evidence="2" id="KW-0723">Serine/threonine-protein kinase</keyword>
<keyword evidence="3" id="KW-0808">Transferase</keyword>
<dbReference type="InterPro" id="IPR057380">
    <property type="entry name" value="UBA_SIK1/2/3"/>
</dbReference>